<sequence>MEAVLLIDITEDFIEEKEKLNRIRQIVNDFKNSSKPIIFLSHIKPAPSSFSRCSSLLNEADYVLNQKTPSCYFNADLSALLETLNVNHLYLIGNNKNSCCRYIASSAKDKGYNITYCESGFSQLEDYDTYEMKGLDFLDFSEQEDIG</sequence>
<accession>A0ABU6MMA6</accession>
<organism evidence="2 3">
    <name type="scientific">Heyndrickxia acidicola</name>
    <dbReference type="NCBI Taxonomy" id="209389"/>
    <lineage>
        <taxon>Bacteria</taxon>
        <taxon>Bacillati</taxon>
        <taxon>Bacillota</taxon>
        <taxon>Bacilli</taxon>
        <taxon>Bacillales</taxon>
        <taxon>Bacillaceae</taxon>
        <taxon>Heyndrickxia</taxon>
    </lineage>
</organism>
<dbReference type="EMBL" id="JARMAB010000036">
    <property type="protein sequence ID" value="MED1205537.1"/>
    <property type="molecule type" value="Genomic_DNA"/>
</dbReference>
<evidence type="ECO:0000259" key="1">
    <source>
        <dbReference type="Pfam" id="PF00857"/>
    </source>
</evidence>
<proteinExistence type="predicted"/>
<evidence type="ECO:0000313" key="2">
    <source>
        <dbReference type="EMBL" id="MED1205537.1"/>
    </source>
</evidence>
<evidence type="ECO:0000313" key="3">
    <source>
        <dbReference type="Proteomes" id="UP001341444"/>
    </source>
</evidence>
<gene>
    <name evidence="2" type="ORF">P4T90_21100</name>
</gene>
<keyword evidence="3" id="KW-1185">Reference proteome</keyword>
<dbReference type="InterPro" id="IPR000868">
    <property type="entry name" value="Isochorismatase-like_dom"/>
</dbReference>
<reference evidence="2 3" key="1">
    <citation type="submission" date="2023-03" db="EMBL/GenBank/DDBJ databases">
        <title>Bacillus Genome Sequencing.</title>
        <authorList>
            <person name="Dunlap C."/>
        </authorList>
    </citation>
    <scope>NUCLEOTIDE SEQUENCE [LARGE SCALE GENOMIC DNA]</scope>
    <source>
        <strain evidence="2 3">B-23453</strain>
    </source>
</reference>
<dbReference type="Gene3D" id="3.40.50.850">
    <property type="entry name" value="Isochorismatase-like"/>
    <property type="match status" value="1"/>
</dbReference>
<dbReference type="Proteomes" id="UP001341444">
    <property type="component" value="Unassembled WGS sequence"/>
</dbReference>
<protein>
    <submittedName>
        <fullName evidence="2">Isochorismatase family protein</fullName>
    </submittedName>
</protein>
<name>A0ABU6MMA6_9BACI</name>
<dbReference type="RefSeq" id="WP_066263781.1">
    <property type="nucleotide sequence ID" value="NZ_JARMAB010000036.1"/>
</dbReference>
<dbReference type="Pfam" id="PF00857">
    <property type="entry name" value="Isochorismatase"/>
    <property type="match status" value="1"/>
</dbReference>
<feature type="domain" description="Isochorismatase-like" evidence="1">
    <location>
        <begin position="3"/>
        <end position="125"/>
    </location>
</feature>
<comment type="caution">
    <text evidence="2">The sequence shown here is derived from an EMBL/GenBank/DDBJ whole genome shotgun (WGS) entry which is preliminary data.</text>
</comment>
<dbReference type="InterPro" id="IPR036380">
    <property type="entry name" value="Isochorismatase-like_sf"/>
</dbReference>
<dbReference type="SUPFAM" id="SSF52499">
    <property type="entry name" value="Isochorismatase-like hydrolases"/>
    <property type="match status" value="1"/>
</dbReference>